<keyword evidence="4" id="KW-1185">Reference proteome</keyword>
<dbReference type="SUPFAM" id="SSF46626">
    <property type="entry name" value="Cytochrome c"/>
    <property type="match status" value="1"/>
</dbReference>
<dbReference type="EMBL" id="JBHSNA010000040">
    <property type="protein sequence ID" value="MFC5568369.1"/>
    <property type="molecule type" value="Genomic_DNA"/>
</dbReference>
<dbReference type="Gene3D" id="1.10.760.10">
    <property type="entry name" value="Cytochrome c-like domain"/>
    <property type="match status" value="1"/>
</dbReference>
<accession>A0ABW0SI45</accession>
<feature type="signal peptide" evidence="2">
    <location>
        <begin position="1"/>
        <end position="21"/>
    </location>
</feature>
<dbReference type="NCBIfam" id="TIGR03874">
    <property type="entry name" value="4cys_cytochr"/>
    <property type="match status" value="1"/>
</dbReference>
<evidence type="ECO:0000256" key="1">
    <source>
        <dbReference type="SAM" id="MobiDB-lite"/>
    </source>
</evidence>
<comment type="caution">
    <text evidence="3">The sequence shown here is derived from an EMBL/GenBank/DDBJ whole genome shotgun (WGS) entry which is preliminary data.</text>
</comment>
<feature type="region of interest" description="Disordered" evidence="1">
    <location>
        <begin position="181"/>
        <end position="206"/>
    </location>
</feature>
<gene>
    <name evidence="3" type="ORF">ACFPOC_18375</name>
</gene>
<sequence length="206" mass="21686">MTRIPRRTGLGLALLVLTAPAGWSQDNAEPTAVEPTAAETAAAPEAGAGSGTEATPASGDPNIVAVSEEDGRYFTADGIPTYNIAADGTVDWPTYSGFRRYHAECHVCHGPDGEGSSYAPALKHSAVRLDYYDFYGIVAGGRQNVDAGHTNVMPAFGTNANVMCYLDDIYVYLKARGTEALPRGRPAQREDKSDAIAEAENGCLGT</sequence>
<dbReference type="RefSeq" id="WP_209843534.1">
    <property type="nucleotide sequence ID" value="NZ_JAGGJP010000037.1"/>
</dbReference>
<dbReference type="InterPro" id="IPR022411">
    <property type="entry name" value="C-typ_cyt_methanol_metab-rel"/>
</dbReference>
<feature type="compositionally biased region" description="Low complexity" evidence="1">
    <location>
        <begin position="25"/>
        <end position="59"/>
    </location>
</feature>
<feature type="chain" id="PRO_5046832174" evidence="2">
    <location>
        <begin position="22"/>
        <end position="206"/>
    </location>
</feature>
<protein>
    <submittedName>
        <fullName evidence="3">C-type cytochrome, methanol metabolism-related</fullName>
    </submittedName>
</protein>
<proteinExistence type="predicted"/>
<organism evidence="3 4">
    <name type="scientific">Rubellimicrobium aerolatum</name>
    <dbReference type="NCBI Taxonomy" id="490979"/>
    <lineage>
        <taxon>Bacteria</taxon>
        <taxon>Pseudomonadati</taxon>
        <taxon>Pseudomonadota</taxon>
        <taxon>Alphaproteobacteria</taxon>
        <taxon>Rhodobacterales</taxon>
        <taxon>Roseobacteraceae</taxon>
        <taxon>Rubellimicrobium</taxon>
    </lineage>
</organism>
<reference evidence="4" key="1">
    <citation type="journal article" date="2019" name="Int. J. Syst. Evol. Microbiol.">
        <title>The Global Catalogue of Microorganisms (GCM) 10K type strain sequencing project: providing services to taxonomists for standard genome sequencing and annotation.</title>
        <authorList>
            <consortium name="The Broad Institute Genomics Platform"/>
            <consortium name="The Broad Institute Genome Sequencing Center for Infectious Disease"/>
            <person name="Wu L."/>
            <person name="Ma J."/>
        </authorList>
    </citation>
    <scope>NUCLEOTIDE SEQUENCE [LARGE SCALE GENOMIC DNA]</scope>
    <source>
        <strain evidence="4">KACC 11588</strain>
    </source>
</reference>
<name>A0ABW0SI45_9RHOB</name>
<keyword evidence="2" id="KW-0732">Signal</keyword>
<evidence type="ECO:0000313" key="4">
    <source>
        <dbReference type="Proteomes" id="UP001596056"/>
    </source>
</evidence>
<evidence type="ECO:0000313" key="3">
    <source>
        <dbReference type="EMBL" id="MFC5568369.1"/>
    </source>
</evidence>
<feature type="region of interest" description="Disordered" evidence="1">
    <location>
        <begin position="25"/>
        <end position="63"/>
    </location>
</feature>
<dbReference type="Proteomes" id="UP001596056">
    <property type="component" value="Unassembled WGS sequence"/>
</dbReference>
<evidence type="ECO:0000256" key="2">
    <source>
        <dbReference type="SAM" id="SignalP"/>
    </source>
</evidence>
<dbReference type="InterPro" id="IPR036909">
    <property type="entry name" value="Cyt_c-like_dom_sf"/>
</dbReference>